<name>A0ABS1X0N7_9GAMM</name>
<dbReference type="InterPro" id="IPR032623">
    <property type="entry name" value="FecR_N"/>
</dbReference>
<comment type="caution">
    <text evidence="2">The sequence shown here is derived from an EMBL/GenBank/DDBJ whole genome shotgun (WGS) entry which is preliminary data.</text>
</comment>
<evidence type="ECO:0000259" key="1">
    <source>
        <dbReference type="Pfam" id="PF16220"/>
    </source>
</evidence>
<proteinExistence type="predicted"/>
<keyword evidence="3" id="KW-1185">Reference proteome</keyword>
<evidence type="ECO:0000313" key="2">
    <source>
        <dbReference type="EMBL" id="MBM0106773.1"/>
    </source>
</evidence>
<reference evidence="2 3" key="1">
    <citation type="journal article" date="2021" name="Int. J. Syst. Evol. Microbiol.">
        <title>Steroidobacter gossypii sp. nov., isolated from soil of cotton cropping field.</title>
        <authorList>
            <person name="Huang R."/>
            <person name="Yang S."/>
            <person name="Zhen C."/>
            <person name="Liu W."/>
        </authorList>
    </citation>
    <scope>NUCLEOTIDE SEQUENCE [LARGE SCALE GENOMIC DNA]</scope>
    <source>
        <strain evidence="2 3">S1-65</strain>
    </source>
</reference>
<dbReference type="EMBL" id="JAEVLS010000004">
    <property type="protein sequence ID" value="MBM0106773.1"/>
    <property type="molecule type" value="Genomic_DNA"/>
</dbReference>
<organism evidence="2 3">
    <name type="scientific">Steroidobacter gossypii</name>
    <dbReference type="NCBI Taxonomy" id="2805490"/>
    <lineage>
        <taxon>Bacteria</taxon>
        <taxon>Pseudomonadati</taxon>
        <taxon>Pseudomonadota</taxon>
        <taxon>Gammaproteobacteria</taxon>
        <taxon>Steroidobacterales</taxon>
        <taxon>Steroidobacteraceae</taxon>
        <taxon>Steroidobacter</taxon>
    </lineage>
</organism>
<gene>
    <name evidence="2" type="ORF">JM946_18730</name>
</gene>
<dbReference type="Proteomes" id="UP000661077">
    <property type="component" value="Unassembled WGS sequence"/>
</dbReference>
<protein>
    <submittedName>
        <fullName evidence="2">DUF4880 domain-containing protein</fullName>
    </submittedName>
</protein>
<accession>A0ABS1X0N7</accession>
<dbReference type="RefSeq" id="WP_203168888.1">
    <property type="nucleotide sequence ID" value="NZ_JAEVLS010000004.1"/>
</dbReference>
<evidence type="ECO:0000313" key="3">
    <source>
        <dbReference type="Proteomes" id="UP000661077"/>
    </source>
</evidence>
<feature type="domain" description="FecR N-terminal" evidence="1">
    <location>
        <begin position="13"/>
        <end position="50"/>
    </location>
</feature>
<sequence>MQTSAATERRVVEQAAYWFIRGTDEQLDAADRSEYLRWLRHSPNNIAEMLQVAAYIGKLRKLQLIASTLSADSNIVELDARSDAQARARPHRR</sequence>
<dbReference type="Pfam" id="PF16220">
    <property type="entry name" value="DUF4880"/>
    <property type="match status" value="1"/>
</dbReference>